<dbReference type="GO" id="GO:0046872">
    <property type="term" value="F:metal ion binding"/>
    <property type="evidence" value="ECO:0007669"/>
    <property type="project" value="UniProtKB-KW"/>
</dbReference>
<organism evidence="11 12">
    <name type="scientific">Embleya scabrispora</name>
    <dbReference type="NCBI Taxonomy" id="159449"/>
    <lineage>
        <taxon>Bacteria</taxon>
        <taxon>Bacillati</taxon>
        <taxon>Actinomycetota</taxon>
        <taxon>Actinomycetes</taxon>
        <taxon>Kitasatosporales</taxon>
        <taxon>Streptomycetaceae</taxon>
        <taxon>Embleya</taxon>
    </lineage>
</organism>
<reference evidence="11 12" key="1">
    <citation type="submission" date="2017-03" db="EMBL/GenBank/DDBJ databases">
        <title>Draft genome sequence of Streptomyces scabrisporus NF3, endophyte isolated from Amphipterygium adstringens.</title>
        <authorList>
            <person name="Vazquez M."/>
            <person name="Ceapa C.D."/>
            <person name="Rodriguez Luna D."/>
            <person name="Sanchez Esquivel S."/>
        </authorList>
    </citation>
    <scope>NUCLEOTIDE SEQUENCE [LARGE SCALE GENOMIC DNA]</scope>
    <source>
        <strain evidence="11 12">NF3</strain>
    </source>
</reference>
<evidence type="ECO:0000256" key="1">
    <source>
        <dbReference type="ARBA" id="ARBA00002494"/>
    </source>
</evidence>
<dbReference type="CDD" id="cd03467">
    <property type="entry name" value="Rieske"/>
    <property type="match status" value="1"/>
</dbReference>
<keyword evidence="4" id="KW-0479">Metal-binding</keyword>
<dbReference type="Pfam" id="PF00355">
    <property type="entry name" value="Rieske"/>
    <property type="match status" value="1"/>
</dbReference>
<evidence type="ECO:0000256" key="2">
    <source>
        <dbReference type="ARBA" id="ARBA00015816"/>
    </source>
</evidence>
<name>A0A1T3P2Z7_9ACTN</name>
<keyword evidence="7" id="KW-1015">Disulfide bond</keyword>
<keyword evidence="12" id="KW-1185">Reference proteome</keyword>
<evidence type="ECO:0000313" key="12">
    <source>
        <dbReference type="Proteomes" id="UP000190037"/>
    </source>
</evidence>
<dbReference type="PROSITE" id="PS51296">
    <property type="entry name" value="RIESKE"/>
    <property type="match status" value="1"/>
</dbReference>
<dbReference type="PANTHER" id="PTHR10134">
    <property type="entry name" value="CYTOCHROME B-C1 COMPLEX SUBUNIT RIESKE, MITOCHONDRIAL"/>
    <property type="match status" value="1"/>
</dbReference>
<comment type="function">
    <text evidence="1">Iron-sulfur subunit of the cytochrome bc1 complex, an essential component of the respiratory electron transport chain required for ATP synthesis. The bc1 complex catalyzes the oxidation of menaquinol and the reduction of cytochrome c in the respiratory chain. The bc1 complex operates through a Q-cycle mechanism that couples electron transfer to generation of the proton gradient that drives ATP synthesis.</text>
</comment>
<dbReference type="InterPro" id="IPR006311">
    <property type="entry name" value="TAT_signal"/>
</dbReference>
<dbReference type="RefSeq" id="WP_078977667.1">
    <property type="nucleotide sequence ID" value="NZ_MWQN01000001.1"/>
</dbReference>
<dbReference type="STRING" id="159449.B4N89_22700"/>
<keyword evidence="6" id="KW-0411">Iron-sulfur</keyword>
<dbReference type="Proteomes" id="UP000190037">
    <property type="component" value="Unassembled WGS sequence"/>
</dbReference>
<evidence type="ECO:0000313" key="11">
    <source>
        <dbReference type="EMBL" id="OPC83374.1"/>
    </source>
</evidence>
<evidence type="ECO:0000259" key="10">
    <source>
        <dbReference type="PROSITE" id="PS51296"/>
    </source>
</evidence>
<protein>
    <recommendedName>
        <fullName evidence="2">Cytochrome bc1 complex Rieske iron-sulfur subunit</fullName>
    </recommendedName>
    <alternativeName>
        <fullName evidence="8">Cytochrome bc1 reductase complex subunit QcrA</fullName>
    </alternativeName>
</protein>
<dbReference type="SUPFAM" id="SSF50022">
    <property type="entry name" value="ISP domain"/>
    <property type="match status" value="1"/>
</dbReference>
<proteinExistence type="predicted"/>
<comment type="caution">
    <text evidence="11">The sequence shown here is derived from an EMBL/GenBank/DDBJ whole genome shotgun (WGS) entry which is preliminary data.</text>
</comment>
<gene>
    <name evidence="11" type="ORF">B4N89_22700</name>
</gene>
<dbReference type="GO" id="GO:0004497">
    <property type="term" value="F:monooxygenase activity"/>
    <property type="evidence" value="ECO:0007669"/>
    <property type="project" value="UniProtKB-ARBA"/>
</dbReference>
<feature type="domain" description="Rieske" evidence="10">
    <location>
        <begin position="64"/>
        <end position="157"/>
    </location>
</feature>
<evidence type="ECO:0000256" key="4">
    <source>
        <dbReference type="ARBA" id="ARBA00022723"/>
    </source>
</evidence>
<dbReference type="InterPro" id="IPR017941">
    <property type="entry name" value="Rieske_2Fe-2S"/>
</dbReference>
<accession>A0A1T3P2Z7</accession>
<evidence type="ECO:0000256" key="8">
    <source>
        <dbReference type="ARBA" id="ARBA00029586"/>
    </source>
</evidence>
<evidence type="ECO:0000256" key="3">
    <source>
        <dbReference type="ARBA" id="ARBA00022714"/>
    </source>
</evidence>
<dbReference type="GO" id="GO:0016705">
    <property type="term" value="F:oxidoreductase activity, acting on paired donors, with incorporation or reduction of molecular oxygen"/>
    <property type="evidence" value="ECO:0007669"/>
    <property type="project" value="UniProtKB-ARBA"/>
</dbReference>
<evidence type="ECO:0000256" key="7">
    <source>
        <dbReference type="ARBA" id="ARBA00023157"/>
    </source>
</evidence>
<dbReference type="Gene3D" id="2.102.10.10">
    <property type="entry name" value="Rieske [2Fe-2S] iron-sulphur domain"/>
    <property type="match status" value="1"/>
</dbReference>
<dbReference type="InterPro" id="IPR036922">
    <property type="entry name" value="Rieske_2Fe-2S_sf"/>
</dbReference>
<dbReference type="InterPro" id="IPR014349">
    <property type="entry name" value="Rieske_Fe-S_prot"/>
</dbReference>
<evidence type="ECO:0000256" key="9">
    <source>
        <dbReference type="SAM" id="MobiDB-lite"/>
    </source>
</evidence>
<keyword evidence="5" id="KW-0408">Iron</keyword>
<dbReference type="AlphaFoldDB" id="A0A1T3P2Z7"/>
<evidence type="ECO:0000256" key="6">
    <source>
        <dbReference type="ARBA" id="ARBA00023014"/>
    </source>
</evidence>
<dbReference type="PROSITE" id="PS51318">
    <property type="entry name" value="TAT"/>
    <property type="match status" value="1"/>
</dbReference>
<dbReference type="GO" id="GO:0051537">
    <property type="term" value="F:2 iron, 2 sulfur cluster binding"/>
    <property type="evidence" value="ECO:0007669"/>
    <property type="project" value="UniProtKB-KW"/>
</dbReference>
<dbReference type="EMBL" id="MWQN01000001">
    <property type="protein sequence ID" value="OPC83374.1"/>
    <property type="molecule type" value="Genomic_DNA"/>
</dbReference>
<evidence type="ECO:0000256" key="5">
    <source>
        <dbReference type="ARBA" id="ARBA00023004"/>
    </source>
</evidence>
<keyword evidence="3" id="KW-0001">2Fe-2S</keyword>
<sequence>MTAQHQARPEHPSDTAGEAGPDRRTLLRGAAVVGAVGVAGVAVTACTTENQPATPHEKKLLDGPVTVGRSDDVAVGKGKVYTDTSIVVTQPAKDDYKAFDARCPHQGCLVTKVDQGVIQCQCHGSQFSMNDGSVVRRPAKRGLTPLPVTVANGEIVVG</sequence>
<dbReference type="OrthoDB" id="25106at2"/>
<feature type="region of interest" description="Disordered" evidence="9">
    <location>
        <begin position="1"/>
        <end position="21"/>
    </location>
</feature>